<evidence type="ECO:0000256" key="4">
    <source>
        <dbReference type="ARBA" id="ARBA00005093"/>
    </source>
</evidence>
<dbReference type="AlphaFoldDB" id="A0A6A7FTA7"/>
<keyword evidence="15" id="KW-1015">Disulfide bond</keyword>
<evidence type="ECO:0000256" key="12">
    <source>
        <dbReference type="ARBA" id="ARBA00022989"/>
    </source>
</evidence>
<dbReference type="PANTHER" id="PTHR48261">
    <property type="entry name" value="ACETYLGLUCOSAMINYLTRANSFERASE"/>
    <property type="match status" value="1"/>
</dbReference>
<keyword evidence="7" id="KW-0808">Transferase</keyword>
<keyword evidence="16" id="KW-0325">Glycoprotein</keyword>
<dbReference type="InterPro" id="IPR029044">
    <property type="entry name" value="Nucleotide-diphossugar_trans"/>
</dbReference>
<dbReference type="InterPro" id="IPR004263">
    <property type="entry name" value="Exostosin"/>
</dbReference>
<dbReference type="Pfam" id="PF03016">
    <property type="entry name" value="Exostosin_GT47"/>
    <property type="match status" value="2"/>
</dbReference>
<keyword evidence="20" id="KW-0175">Coiled coil</keyword>
<evidence type="ECO:0000256" key="1">
    <source>
        <dbReference type="ARBA" id="ARBA00001936"/>
    </source>
</evidence>
<evidence type="ECO:0000256" key="6">
    <source>
        <dbReference type="ARBA" id="ARBA00022676"/>
    </source>
</evidence>
<dbReference type="GO" id="GO:0046872">
    <property type="term" value="F:metal ion binding"/>
    <property type="evidence" value="ECO:0007669"/>
    <property type="project" value="UniProtKB-KW"/>
</dbReference>
<evidence type="ECO:0000256" key="9">
    <source>
        <dbReference type="ARBA" id="ARBA00022723"/>
    </source>
</evidence>
<dbReference type="GO" id="GO:0005794">
    <property type="term" value="C:Golgi apparatus"/>
    <property type="evidence" value="ECO:0007669"/>
    <property type="project" value="UniProtKB-SubCell"/>
</dbReference>
<evidence type="ECO:0000259" key="21">
    <source>
        <dbReference type="Pfam" id="PF03016"/>
    </source>
</evidence>
<evidence type="ECO:0000256" key="3">
    <source>
        <dbReference type="ARBA" id="ARBA00004648"/>
    </source>
</evidence>
<evidence type="ECO:0000256" key="14">
    <source>
        <dbReference type="ARBA" id="ARBA00023136"/>
    </source>
</evidence>
<comment type="subcellular location">
    <subcellularLocation>
        <location evidence="3">Endoplasmic reticulum membrane</location>
        <topology evidence="3">Single-pass type II membrane protein</topology>
    </subcellularLocation>
    <subcellularLocation>
        <location evidence="2">Golgi apparatus</location>
    </subcellularLocation>
</comment>
<evidence type="ECO:0000256" key="8">
    <source>
        <dbReference type="ARBA" id="ARBA00022692"/>
    </source>
</evidence>
<dbReference type="SUPFAM" id="SSF53448">
    <property type="entry name" value="Nucleotide-diphospho-sugar transferases"/>
    <property type="match status" value="1"/>
</dbReference>
<dbReference type="InterPro" id="IPR015338">
    <property type="entry name" value="GT64_dom"/>
</dbReference>
<evidence type="ECO:0000256" key="13">
    <source>
        <dbReference type="ARBA" id="ARBA00023034"/>
    </source>
</evidence>
<dbReference type="GO" id="GO:0005789">
    <property type="term" value="C:endoplasmic reticulum membrane"/>
    <property type="evidence" value="ECO:0007669"/>
    <property type="project" value="UniProtKB-SubCell"/>
</dbReference>
<evidence type="ECO:0000259" key="22">
    <source>
        <dbReference type="Pfam" id="PF09258"/>
    </source>
</evidence>
<comment type="pathway">
    <text evidence="4">Glycan metabolism; heparan sulfate biosynthesis.</text>
</comment>
<dbReference type="Pfam" id="PF09258">
    <property type="entry name" value="Glyco_transf_64"/>
    <property type="match status" value="1"/>
</dbReference>
<evidence type="ECO:0000256" key="5">
    <source>
        <dbReference type="ARBA" id="ARBA00010271"/>
    </source>
</evidence>
<evidence type="ECO:0000256" key="11">
    <source>
        <dbReference type="ARBA" id="ARBA00022968"/>
    </source>
</evidence>
<reference evidence="23" key="1">
    <citation type="submission" date="2017-11" db="EMBL/GenBank/DDBJ databases">
        <title>The sensing device of the deep-sea amphipod.</title>
        <authorList>
            <person name="Kobayashi H."/>
            <person name="Nagahama T."/>
            <person name="Arai W."/>
            <person name="Sasagawa Y."/>
            <person name="Umeda M."/>
            <person name="Hayashi T."/>
            <person name="Nikaido I."/>
            <person name="Watanabe H."/>
            <person name="Oguri K."/>
            <person name="Kitazato H."/>
            <person name="Fujioka K."/>
            <person name="Kido Y."/>
            <person name="Takami H."/>
        </authorList>
    </citation>
    <scope>NUCLEOTIDE SEQUENCE</scope>
    <source>
        <tissue evidence="23">Whole body</tissue>
    </source>
</reference>
<keyword evidence="9" id="KW-0479">Metal-binding</keyword>
<keyword evidence="13" id="KW-0333">Golgi apparatus</keyword>
<sequence length="1031" mass="114613">MLHTKHSVSSSKGSNVKYNQQGHGYEALYDGTGSSMHKGEASNARMVSQQMTAATCNCSARWWLIRPSRLAALALCTLVAVSLGLHYVIAKSGGSSSPEEASGTAAEGEDHLSRTLAQLSGMHCTSLRDRVDELLKIKASVLVELRELEQQRGQVQEAVSRANTRLTALRQEETRMNTELDRLKSSVDQAIIAQKELFEKNMPDIIAPRRITATHEDNVVLQALSHAQVESCRMFNCFDHSRCSLLSGFPVFVYDTDKYQISPQPLDTFIKTTVRQALGYNPHVTRQPEEACVFVAIVGEMAFSGVQLDKQLLESNLHSLPYWNGDGRNHVLLNLARTLYSTDVFSGVNTGRAMVVQAQMPRSQYRHGFDLVSSVLLGLPGGDLWRNLPPLVPAKRTYLLSFQGELPALRPYLSAAGAAAASSQNADTIVAAADGAGADNASKIISKAFVVADFSSNSWSSNRSSGGSRGGNRNVSSILQNHSLVAEVAVVESLSHLHHTTTSDSFLVQFSCQGAGGAAGEEDWQLCGGEDYRAEVLQMSTFSLILTPPSSTLVSSVGVVSRLFESLKHGAVPVILGGDAMQLPLSEVLDWSNIAIVLPKARVSELHFLLRSYSDADVLLLRRQGRLVWERYLGSSQAQLDALLSVIRTRLLIPPLSALHEPSPSVFEQNFTPLQTDTIIPEPDTDENLGPMEPPFPSPRYQRNFSVSSIGRYHQWNVWAVPGQLYPNLPHDPILPSEAKFAGSQVGFRPIGSGSGGSGKEFSESLGGNVPREQFTIVMLTFEREQVLINSLARLYGLPYLNKVLVIWNSPKPPPPDLRWPDIKVPIEVIRAERNSLNNRFLPYSEIETEAVLSVDDDAHLRHDEIVFGFRVWREERERVVGFPGRYHAWDLKHDAWLYNSNYSCQLSMVLTGAAFFHKSYSFLYSQVMPQAIRDKVDEYMNCEDIAMNFLVSHMTRKPPVKVTSRWTFRCPGCPVSLSEDDSHFTERHHCINFFTQVYGYNPLLNTQYRVDSVLFKTRLPHDKQKCFKFI</sequence>
<evidence type="ECO:0000313" key="23">
    <source>
        <dbReference type="EMBL" id="LAC21305.1"/>
    </source>
</evidence>
<dbReference type="GO" id="GO:0001888">
    <property type="term" value="F:glucuronyl-galactosyl-proteoglycan 4-alpha-N-acetylglucosaminyltransferase activity"/>
    <property type="evidence" value="ECO:0007669"/>
    <property type="project" value="UniProtKB-EC"/>
</dbReference>
<dbReference type="FunFam" id="3.90.550.10:FF:000033">
    <property type="entry name" value="Exostosin-like glycosyltransferase 3"/>
    <property type="match status" value="1"/>
</dbReference>
<dbReference type="EMBL" id="IACT01001994">
    <property type="protein sequence ID" value="LAC21305.1"/>
    <property type="molecule type" value="mRNA"/>
</dbReference>
<evidence type="ECO:0000256" key="20">
    <source>
        <dbReference type="SAM" id="Coils"/>
    </source>
</evidence>
<evidence type="ECO:0000256" key="16">
    <source>
        <dbReference type="ARBA" id="ARBA00023180"/>
    </source>
</evidence>
<dbReference type="GO" id="GO:0015012">
    <property type="term" value="P:heparan sulfate proteoglycan biosynthetic process"/>
    <property type="evidence" value="ECO:0007669"/>
    <property type="project" value="UniProtKB-ARBA"/>
</dbReference>
<keyword evidence="10" id="KW-0256">Endoplasmic reticulum</keyword>
<keyword evidence="11" id="KW-0735">Signal-anchor</keyword>
<feature type="domain" description="Glycosyl transferase 64" evidence="22">
    <location>
        <begin position="775"/>
        <end position="1016"/>
    </location>
</feature>
<dbReference type="PANTHER" id="PTHR48261:SF4">
    <property type="entry name" value="EXOSTOSIN LIKE GLYCOSYLTRANSFERASE 3"/>
    <property type="match status" value="1"/>
</dbReference>
<feature type="domain" description="Exostosin GT47" evidence="21">
    <location>
        <begin position="520"/>
        <end position="612"/>
    </location>
</feature>
<comment type="similarity">
    <text evidence="5">Belongs to the glycosyltransferase 47 family.</text>
</comment>
<dbReference type="EC" id="2.4.1.223" evidence="19"/>
<evidence type="ECO:0000256" key="2">
    <source>
        <dbReference type="ARBA" id="ARBA00004555"/>
    </source>
</evidence>
<evidence type="ECO:0000256" key="19">
    <source>
        <dbReference type="ARBA" id="ARBA00066812"/>
    </source>
</evidence>
<keyword evidence="6" id="KW-0328">Glycosyltransferase</keyword>
<evidence type="ECO:0000256" key="7">
    <source>
        <dbReference type="ARBA" id="ARBA00022679"/>
    </source>
</evidence>
<dbReference type="InterPro" id="IPR040911">
    <property type="entry name" value="Exostosin_GT47"/>
</dbReference>
<organism evidence="23">
    <name type="scientific">Hirondellea gigas</name>
    <dbReference type="NCBI Taxonomy" id="1518452"/>
    <lineage>
        <taxon>Eukaryota</taxon>
        <taxon>Metazoa</taxon>
        <taxon>Ecdysozoa</taxon>
        <taxon>Arthropoda</taxon>
        <taxon>Crustacea</taxon>
        <taxon>Multicrustacea</taxon>
        <taxon>Malacostraca</taxon>
        <taxon>Eumalacostraca</taxon>
        <taxon>Peracarida</taxon>
        <taxon>Amphipoda</taxon>
        <taxon>Amphilochidea</taxon>
        <taxon>Lysianassida</taxon>
        <taxon>Lysianassidira</taxon>
        <taxon>Lysianassoidea</taxon>
        <taxon>Lysianassidae</taxon>
        <taxon>Hirondellea</taxon>
    </lineage>
</organism>
<feature type="domain" description="Exostosin GT47" evidence="21">
    <location>
        <begin position="247"/>
        <end position="406"/>
    </location>
</feature>
<keyword evidence="8" id="KW-0812">Transmembrane</keyword>
<evidence type="ECO:0000256" key="18">
    <source>
        <dbReference type="ARBA" id="ARBA00050948"/>
    </source>
</evidence>
<comment type="cofactor">
    <cofactor evidence="1">
        <name>Mn(2+)</name>
        <dbReference type="ChEBI" id="CHEBI:29035"/>
    </cofactor>
</comment>
<feature type="coiled-coil region" evidence="20">
    <location>
        <begin position="131"/>
        <end position="186"/>
    </location>
</feature>
<comment type="catalytic activity">
    <reaction evidence="18">
        <text>3-O-(beta-D-GlcA-(1-&gt;3)-beta-D-Gal-(1-&gt;3)-beta-D-Gal-(1-&gt;4)-beta-D-Xyl)-L-seryl-[protein] + UDP-N-acetyl-alpha-D-glucosamine = 3-O-(alpha-D-GlcNAc-(1-&gt;4)-beta-D-GlcA-(1-&gt;3)-beta-D-Gal-(1-&gt;3)-beta-D-Gal-(1-&gt;4)-beta-D-Xyl)-L-seryl-[protein] + UDP + H(+)</text>
        <dbReference type="Rhea" id="RHEA:16221"/>
        <dbReference type="Rhea" id="RHEA-COMP:12573"/>
        <dbReference type="Rhea" id="RHEA-COMP:12574"/>
        <dbReference type="ChEBI" id="CHEBI:15378"/>
        <dbReference type="ChEBI" id="CHEBI:57705"/>
        <dbReference type="ChEBI" id="CHEBI:58223"/>
        <dbReference type="ChEBI" id="CHEBI:132093"/>
        <dbReference type="ChEBI" id="CHEBI:132104"/>
        <dbReference type="EC" id="2.4.1.223"/>
    </reaction>
</comment>
<keyword evidence="14" id="KW-0472">Membrane</keyword>
<accession>A0A6A7FTA7</accession>
<dbReference type="Gene3D" id="3.90.550.10">
    <property type="entry name" value="Spore Coat Polysaccharide Biosynthesis Protein SpsA, Chain A"/>
    <property type="match status" value="1"/>
</dbReference>
<evidence type="ECO:0000256" key="10">
    <source>
        <dbReference type="ARBA" id="ARBA00022824"/>
    </source>
</evidence>
<protein>
    <recommendedName>
        <fullName evidence="19">glucuronosyl-galactosyl-proteoglycan 4-alpha-N-acetylglucosaminyltransferase</fullName>
        <ecNumber evidence="19">2.4.1.223</ecNumber>
    </recommendedName>
</protein>
<keyword evidence="12" id="KW-1133">Transmembrane helix</keyword>
<keyword evidence="17" id="KW-0464">Manganese</keyword>
<name>A0A6A7FTA7_9CRUS</name>
<evidence type="ECO:0000256" key="15">
    <source>
        <dbReference type="ARBA" id="ARBA00023157"/>
    </source>
</evidence>
<proteinExistence type="evidence at transcript level"/>
<evidence type="ECO:0000256" key="17">
    <source>
        <dbReference type="ARBA" id="ARBA00023211"/>
    </source>
</evidence>